<keyword evidence="7" id="KW-1185">Reference proteome</keyword>
<dbReference type="PANTHER" id="PTHR13126:SF0">
    <property type="entry name" value="ATP SYNTHASE MITOCHONDRIAL F1 COMPLEX ASSEMBLY FACTOR 1"/>
    <property type="match status" value="1"/>
</dbReference>
<dbReference type="GO" id="GO:0033615">
    <property type="term" value="P:mitochondrial proton-transporting ATP synthase complex assembly"/>
    <property type="evidence" value="ECO:0007669"/>
    <property type="project" value="TreeGrafter"/>
</dbReference>
<proteinExistence type="inferred from homology"/>
<dbReference type="OrthoDB" id="16535at2759"/>
<sequence length="261" mass="30623">MCRKKYDLERIKKVKNEIKEGRLEDKSVEEKFRLDAEMREEAERFKKKVQQKAADSSLLGSNPLSSRGEASAYGQKTLNTIMHLDKIADKSAEEIGQIWREHHKDKDCISAVIPSNLYDRMEERFLKFPLFIYPLPREQGYEFMYAEFKDHKCYFTSLLHYQTRGENSPWSLAMKHFTELRDSKGIVLMVGEVDTNEMSVLDAQWVAYQVQMYYASEDDRREQILKTFNIFPDKFSHMTVVQELNAEIESGVMTGSLKENE</sequence>
<evidence type="ECO:0000313" key="6">
    <source>
        <dbReference type="EMBL" id="KAJ7357759.1"/>
    </source>
</evidence>
<dbReference type="GO" id="GO:0005739">
    <property type="term" value="C:mitochondrion"/>
    <property type="evidence" value="ECO:0007669"/>
    <property type="project" value="UniProtKB-SubCell"/>
</dbReference>
<evidence type="ECO:0000256" key="4">
    <source>
        <dbReference type="ARBA" id="ARBA00023128"/>
    </source>
</evidence>
<keyword evidence="3" id="KW-0809">Transit peptide</keyword>
<comment type="caution">
    <text evidence="6">The sequence shown here is derived from an EMBL/GenBank/DDBJ whole genome shotgun (WGS) entry which is preliminary data.</text>
</comment>
<gene>
    <name evidence="6" type="primary">ATPAF1</name>
    <name evidence="6" type="ORF">OS493_023233</name>
</gene>
<comment type="subcellular location">
    <subcellularLocation>
        <location evidence="1">Mitochondrion</location>
    </subcellularLocation>
</comment>
<accession>A0A9W9YM44</accession>
<feature type="region of interest" description="Disordered" evidence="5">
    <location>
        <begin position="46"/>
        <end position="68"/>
    </location>
</feature>
<evidence type="ECO:0000256" key="3">
    <source>
        <dbReference type="ARBA" id="ARBA00022946"/>
    </source>
</evidence>
<evidence type="ECO:0000256" key="5">
    <source>
        <dbReference type="SAM" id="MobiDB-lite"/>
    </source>
</evidence>
<dbReference type="Proteomes" id="UP001163046">
    <property type="component" value="Unassembled WGS sequence"/>
</dbReference>
<name>A0A9W9YM44_9CNID</name>
<evidence type="ECO:0000256" key="1">
    <source>
        <dbReference type="ARBA" id="ARBA00004173"/>
    </source>
</evidence>
<evidence type="ECO:0000256" key="2">
    <source>
        <dbReference type="ARBA" id="ARBA00009116"/>
    </source>
</evidence>
<dbReference type="PANTHER" id="PTHR13126">
    <property type="entry name" value="CHAPERONE ATP11"/>
    <property type="match status" value="1"/>
</dbReference>
<comment type="similarity">
    <text evidence="2">Belongs to the ATP11 family.</text>
</comment>
<organism evidence="6 7">
    <name type="scientific">Desmophyllum pertusum</name>
    <dbReference type="NCBI Taxonomy" id="174260"/>
    <lineage>
        <taxon>Eukaryota</taxon>
        <taxon>Metazoa</taxon>
        <taxon>Cnidaria</taxon>
        <taxon>Anthozoa</taxon>
        <taxon>Hexacorallia</taxon>
        <taxon>Scleractinia</taxon>
        <taxon>Caryophylliina</taxon>
        <taxon>Caryophylliidae</taxon>
        <taxon>Desmophyllum</taxon>
    </lineage>
</organism>
<keyword evidence="4" id="KW-0496">Mitochondrion</keyword>
<reference evidence="6" key="1">
    <citation type="submission" date="2023-01" db="EMBL/GenBank/DDBJ databases">
        <title>Genome assembly of the deep-sea coral Lophelia pertusa.</title>
        <authorList>
            <person name="Herrera S."/>
            <person name="Cordes E."/>
        </authorList>
    </citation>
    <scope>NUCLEOTIDE SEQUENCE</scope>
    <source>
        <strain evidence="6">USNM1676648</strain>
        <tissue evidence="6">Polyp</tissue>
    </source>
</reference>
<dbReference type="Pfam" id="PF06644">
    <property type="entry name" value="ATP11"/>
    <property type="match status" value="1"/>
</dbReference>
<evidence type="ECO:0000313" key="7">
    <source>
        <dbReference type="Proteomes" id="UP001163046"/>
    </source>
</evidence>
<protein>
    <submittedName>
        <fullName evidence="6">ATP synthase mitochondrial F1 complex assembly factor 1</fullName>
    </submittedName>
</protein>
<dbReference type="AlphaFoldDB" id="A0A9W9YM44"/>
<dbReference type="InterPro" id="IPR010591">
    <property type="entry name" value="ATP11"/>
</dbReference>
<dbReference type="EMBL" id="MU827318">
    <property type="protein sequence ID" value="KAJ7357759.1"/>
    <property type="molecule type" value="Genomic_DNA"/>
</dbReference>